<reference evidence="2" key="2">
    <citation type="submission" date="2013-12" db="EMBL/GenBank/DDBJ databases">
        <authorList>
            <person name="Yu Y."/>
            <person name="Lee S."/>
            <person name="de Baynast K."/>
            <person name="Wissotski M."/>
            <person name="Liu L."/>
            <person name="Talag J."/>
            <person name="Goicoechea J."/>
            <person name="Angelova A."/>
            <person name="Jetty R."/>
            <person name="Kudrna D."/>
            <person name="Golser W."/>
            <person name="Rivera L."/>
            <person name="Zhang J."/>
            <person name="Wing R."/>
        </authorList>
    </citation>
    <scope>NUCLEOTIDE SEQUENCE</scope>
</reference>
<dbReference type="AlphaFoldDB" id="A0A0D9XT46"/>
<dbReference type="InterPro" id="IPR011009">
    <property type="entry name" value="Kinase-like_dom_sf"/>
</dbReference>
<reference evidence="1" key="3">
    <citation type="submission" date="2015-04" db="UniProtKB">
        <authorList>
            <consortium name="EnsemblPlants"/>
        </authorList>
    </citation>
    <scope>IDENTIFICATION</scope>
</reference>
<dbReference type="EnsemblPlants" id="LPERR11G13420.1">
    <property type="protein sequence ID" value="LPERR11G13420.1"/>
    <property type="gene ID" value="LPERR11G13420"/>
</dbReference>
<name>A0A0D9XT46_9ORYZ</name>
<sequence length="80" mass="9347">MTNILLDDNFIPKVTGYLLLLERNKMFKDMADYVHYMHPESAKSAVYSFGIVLVELISTKKHVYDKEADPLQYYRGTRSI</sequence>
<dbReference type="Proteomes" id="UP000032180">
    <property type="component" value="Chromosome 11"/>
</dbReference>
<dbReference type="SUPFAM" id="SSF56112">
    <property type="entry name" value="Protein kinase-like (PK-like)"/>
    <property type="match status" value="1"/>
</dbReference>
<keyword evidence="2" id="KW-1185">Reference proteome</keyword>
<dbReference type="HOGENOM" id="CLU_2593215_0_0_1"/>
<dbReference type="Gene3D" id="1.10.510.10">
    <property type="entry name" value="Transferase(Phosphotransferase) domain 1"/>
    <property type="match status" value="1"/>
</dbReference>
<evidence type="ECO:0000313" key="2">
    <source>
        <dbReference type="Proteomes" id="UP000032180"/>
    </source>
</evidence>
<evidence type="ECO:0000313" key="1">
    <source>
        <dbReference type="EnsemblPlants" id="LPERR11G13420.1"/>
    </source>
</evidence>
<proteinExistence type="predicted"/>
<organism evidence="1 2">
    <name type="scientific">Leersia perrieri</name>
    <dbReference type="NCBI Taxonomy" id="77586"/>
    <lineage>
        <taxon>Eukaryota</taxon>
        <taxon>Viridiplantae</taxon>
        <taxon>Streptophyta</taxon>
        <taxon>Embryophyta</taxon>
        <taxon>Tracheophyta</taxon>
        <taxon>Spermatophyta</taxon>
        <taxon>Magnoliopsida</taxon>
        <taxon>Liliopsida</taxon>
        <taxon>Poales</taxon>
        <taxon>Poaceae</taxon>
        <taxon>BOP clade</taxon>
        <taxon>Oryzoideae</taxon>
        <taxon>Oryzeae</taxon>
        <taxon>Oryzinae</taxon>
        <taxon>Leersia</taxon>
    </lineage>
</organism>
<protein>
    <submittedName>
        <fullName evidence="1">Uncharacterized protein</fullName>
    </submittedName>
</protein>
<reference evidence="1 2" key="1">
    <citation type="submission" date="2012-08" db="EMBL/GenBank/DDBJ databases">
        <title>Oryza genome evolution.</title>
        <authorList>
            <person name="Wing R.A."/>
        </authorList>
    </citation>
    <scope>NUCLEOTIDE SEQUENCE</scope>
</reference>
<accession>A0A0D9XT46</accession>
<dbReference type="Gramene" id="LPERR11G13420.1">
    <property type="protein sequence ID" value="LPERR11G13420.1"/>
    <property type="gene ID" value="LPERR11G13420"/>
</dbReference>